<evidence type="ECO:0000313" key="2">
    <source>
        <dbReference type="Proteomes" id="UP000430202"/>
    </source>
</evidence>
<dbReference type="RefSeq" id="WP_236564432.1">
    <property type="nucleotide sequence ID" value="NZ_LR733271.1"/>
</dbReference>
<dbReference type="AlphaFoldDB" id="A0A653PAD4"/>
<dbReference type="Pfam" id="PF26622">
    <property type="entry name" value="DUF8199"/>
    <property type="match status" value="1"/>
</dbReference>
<dbReference type="EMBL" id="CABWLR010000002">
    <property type="protein sequence ID" value="VXB26741.1"/>
    <property type="molecule type" value="Genomic_DNA"/>
</dbReference>
<keyword evidence="2" id="KW-1185">Reference proteome</keyword>
<protein>
    <submittedName>
        <fullName evidence="1">Uncharacterized protein</fullName>
    </submittedName>
</protein>
<dbReference type="NCBIfam" id="NF047658">
    <property type="entry name" value="HYC_CC_PP"/>
    <property type="match status" value="1"/>
</dbReference>
<name>A0A653PAD4_9FLAO</name>
<dbReference type="InterPro" id="IPR058512">
    <property type="entry name" value="DUF8199"/>
</dbReference>
<gene>
    <name evidence="1" type="ORF">MARI151_20173</name>
</gene>
<reference evidence="1 2" key="1">
    <citation type="submission" date="2019-10" db="EMBL/GenBank/DDBJ databases">
        <authorList>
            <person name="Karimi E."/>
        </authorList>
    </citation>
    <scope>NUCLEOTIDE SEQUENCE [LARGE SCALE GENOMIC DNA]</scope>
    <source>
        <strain evidence="1">Maribacter sp. 151</strain>
    </source>
</reference>
<dbReference type="Proteomes" id="UP000430202">
    <property type="component" value="Unassembled WGS sequence"/>
</dbReference>
<accession>A0A653PAD4</accession>
<dbReference type="InterPro" id="IPR058060">
    <property type="entry name" value="HYC_CC_PP"/>
</dbReference>
<evidence type="ECO:0000313" key="1">
    <source>
        <dbReference type="EMBL" id="VXB26741.1"/>
    </source>
</evidence>
<proteinExistence type="predicted"/>
<organism evidence="1 2">
    <name type="scientific">Maribacter litoralis</name>
    <dbReference type="NCBI Taxonomy" id="2059726"/>
    <lineage>
        <taxon>Bacteria</taxon>
        <taxon>Pseudomonadati</taxon>
        <taxon>Bacteroidota</taxon>
        <taxon>Flavobacteriia</taxon>
        <taxon>Flavobacteriales</taxon>
        <taxon>Flavobacteriaceae</taxon>
        <taxon>Maribacter</taxon>
    </lineage>
</organism>
<sequence length="138" mass="15526">MKNLLHSFFSITMALLLLLSTVSWTVEKHLCMGRVMDVALFTHAEDCGMKAGLSLLGDDAAEVKKTCCDDEAFTLQGQDDLSNHKSDLDYSQQLFLYSFTTAYLGLFVDSAEKEILHNFYPPPILIKDLNILNQVFLI</sequence>